<name>A0AC11ECY8_SHEEP</name>
<sequence length="96" mass="10759">MLINDSRPLMSLIIEGIQFEGLVDTGADVSVICLQQWPNDWKKEKIPLVLTGLGSIADVWRSTQPLSCQLSNGKKVSISFYIVNIPINIWGRDLLF</sequence>
<proteinExistence type="predicted"/>
<reference evidence="1" key="3">
    <citation type="submission" date="2025-09" db="UniProtKB">
        <authorList>
            <consortium name="Ensembl"/>
        </authorList>
    </citation>
    <scope>IDENTIFICATION</scope>
</reference>
<reference evidence="1" key="2">
    <citation type="submission" date="2025-08" db="UniProtKB">
        <authorList>
            <consortium name="Ensembl"/>
        </authorList>
    </citation>
    <scope>IDENTIFICATION</scope>
</reference>
<evidence type="ECO:0000313" key="1">
    <source>
        <dbReference type="Ensembl" id="ENSOARP00020054907.1"/>
    </source>
</evidence>
<organism evidence="1">
    <name type="scientific">Ovis aries</name>
    <name type="common">Sheep</name>
    <dbReference type="NCBI Taxonomy" id="9940"/>
    <lineage>
        <taxon>Eukaryota</taxon>
        <taxon>Metazoa</taxon>
        <taxon>Chordata</taxon>
        <taxon>Craniata</taxon>
        <taxon>Vertebrata</taxon>
        <taxon>Euteleostomi</taxon>
        <taxon>Mammalia</taxon>
        <taxon>Eutheria</taxon>
        <taxon>Laurasiatheria</taxon>
        <taxon>Artiodactyla</taxon>
        <taxon>Ruminantia</taxon>
        <taxon>Pecora</taxon>
        <taxon>Bovidae</taxon>
        <taxon>Caprinae</taxon>
        <taxon>Ovis</taxon>
    </lineage>
</organism>
<dbReference type="Ensembl" id="ENSOART00020044573.1">
    <property type="protein sequence ID" value="ENSOARP00020054907.1"/>
    <property type="gene ID" value="ENSOARG00020027034.1"/>
</dbReference>
<reference evidence="1" key="1">
    <citation type="submission" date="2020-11" db="EMBL/GenBank/DDBJ databases">
        <authorList>
            <person name="Davenport K.M."/>
            <person name="Bickhart D.M."/>
            <person name="Smith T.P.L."/>
            <person name="Murdoch B.M."/>
            <person name="Rosen B.D."/>
        </authorList>
    </citation>
    <scope>NUCLEOTIDE SEQUENCE [LARGE SCALE GENOMIC DNA]</scope>
    <source>
        <strain evidence="1">OAR_USU_Benz2616</strain>
    </source>
</reference>
<accession>A0AC11ECY8</accession>
<protein>
    <submittedName>
        <fullName evidence="1">Uncharacterized protein</fullName>
    </submittedName>
</protein>